<evidence type="ECO:0000259" key="1">
    <source>
        <dbReference type="Pfam" id="PF13460"/>
    </source>
</evidence>
<proteinExistence type="predicted"/>
<name>A0ABP9LN22_9ACTN</name>
<gene>
    <name evidence="2" type="ORF">GCM10023336_73240</name>
</gene>
<dbReference type="PANTHER" id="PTHR43162:SF1">
    <property type="entry name" value="PRESTALK A DIFFERENTIATION PROTEIN A"/>
    <property type="match status" value="1"/>
</dbReference>
<dbReference type="SUPFAM" id="SSF51735">
    <property type="entry name" value="NAD(P)-binding Rossmann-fold domains"/>
    <property type="match status" value="1"/>
</dbReference>
<evidence type="ECO:0000313" key="3">
    <source>
        <dbReference type="Proteomes" id="UP001500124"/>
    </source>
</evidence>
<dbReference type="Gene3D" id="3.40.50.720">
    <property type="entry name" value="NAD(P)-binding Rossmann-like Domain"/>
    <property type="match status" value="1"/>
</dbReference>
<dbReference type="Gene3D" id="3.90.25.10">
    <property type="entry name" value="UDP-galactose 4-epimerase, domain 1"/>
    <property type="match status" value="1"/>
</dbReference>
<reference evidence="3" key="1">
    <citation type="journal article" date="2019" name="Int. J. Syst. Evol. Microbiol.">
        <title>The Global Catalogue of Microorganisms (GCM) 10K type strain sequencing project: providing services to taxonomists for standard genome sequencing and annotation.</title>
        <authorList>
            <consortium name="The Broad Institute Genomics Platform"/>
            <consortium name="The Broad Institute Genome Sequencing Center for Infectious Disease"/>
            <person name="Wu L."/>
            <person name="Ma J."/>
        </authorList>
    </citation>
    <scope>NUCLEOTIDE SEQUENCE [LARGE SCALE GENOMIC DNA]</scope>
    <source>
        <strain evidence="3">JCM 18410</strain>
    </source>
</reference>
<protein>
    <submittedName>
        <fullName evidence="2">NAD(P)H-binding protein</fullName>
    </submittedName>
</protein>
<keyword evidence="3" id="KW-1185">Reference proteome</keyword>
<comment type="caution">
    <text evidence="2">The sequence shown here is derived from an EMBL/GenBank/DDBJ whole genome shotgun (WGS) entry which is preliminary data.</text>
</comment>
<dbReference type="InterPro" id="IPR051604">
    <property type="entry name" value="Ergot_Alk_Oxidoreductase"/>
</dbReference>
<dbReference type="PANTHER" id="PTHR43162">
    <property type="match status" value="1"/>
</dbReference>
<feature type="domain" description="NAD(P)-binding" evidence="1">
    <location>
        <begin position="9"/>
        <end position="192"/>
    </location>
</feature>
<dbReference type="InterPro" id="IPR036291">
    <property type="entry name" value="NAD(P)-bd_dom_sf"/>
</dbReference>
<accession>A0ABP9LN22</accession>
<dbReference type="InterPro" id="IPR016040">
    <property type="entry name" value="NAD(P)-bd_dom"/>
</dbReference>
<dbReference type="EMBL" id="BAABKC010000135">
    <property type="protein sequence ID" value="GAA5080185.1"/>
    <property type="molecule type" value="Genomic_DNA"/>
</dbReference>
<dbReference type="Pfam" id="PF13460">
    <property type="entry name" value="NAD_binding_10"/>
    <property type="match status" value="1"/>
</dbReference>
<sequence>MIVITAPTSTIGRRLVAGLLDRGAPLRLVVRDPSRLEEGVRERVEIVQGSHGDAAVVDRACAGAEAVFWLAPGDGAAPSAEAAFVGFSRPACAAFARHGVRRVVGVSALGRGTPMAEHAGLVTASLAMDDLIASSGVAYRAVVCPSFMHNLLRQARAIREQGVFSLMADADLKVPTVATQDIAATAARLLLDDTWTGAGEVACLGPEDLSPTDMARIAGEVLGTEVGYRRIPGAALKERLTGFGTTEAMAQATVDMFEAKNKGMDNAAPRTPESATPTTFRQWCAEVLRPAVTG</sequence>
<evidence type="ECO:0000313" key="2">
    <source>
        <dbReference type="EMBL" id="GAA5080185.1"/>
    </source>
</evidence>
<dbReference type="RefSeq" id="WP_345672355.1">
    <property type="nucleotide sequence ID" value="NZ_BAABKC010000135.1"/>
</dbReference>
<dbReference type="Proteomes" id="UP001500124">
    <property type="component" value="Unassembled WGS sequence"/>
</dbReference>
<organism evidence="2 3">
    <name type="scientific">Streptomyces similanensis</name>
    <dbReference type="NCBI Taxonomy" id="1274988"/>
    <lineage>
        <taxon>Bacteria</taxon>
        <taxon>Bacillati</taxon>
        <taxon>Actinomycetota</taxon>
        <taxon>Actinomycetes</taxon>
        <taxon>Kitasatosporales</taxon>
        <taxon>Streptomycetaceae</taxon>
        <taxon>Streptomyces</taxon>
    </lineage>
</organism>